<dbReference type="KEGG" id="fmr:Fuma_06043"/>
<dbReference type="EMBL" id="CP017641">
    <property type="protein sequence ID" value="APZ96374.1"/>
    <property type="molecule type" value="Genomic_DNA"/>
</dbReference>
<dbReference type="Proteomes" id="UP000187735">
    <property type="component" value="Chromosome"/>
</dbReference>
<dbReference type="AlphaFoldDB" id="A0A1P8WQQ0"/>
<dbReference type="STRING" id="1891926.Fuma_06043"/>
<reference evidence="1 2" key="1">
    <citation type="journal article" date="2016" name="Front. Microbiol.">
        <title>Fuerstia marisgermanicae gen. nov., sp. nov., an Unusual Member of the Phylum Planctomycetes from the German Wadden Sea.</title>
        <authorList>
            <person name="Kohn T."/>
            <person name="Heuer A."/>
            <person name="Jogler M."/>
            <person name="Vollmers J."/>
            <person name="Boedeker C."/>
            <person name="Bunk B."/>
            <person name="Rast P."/>
            <person name="Borchert D."/>
            <person name="Glockner I."/>
            <person name="Freese H.M."/>
            <person name="Klenk H.P."/>
            <person name="Overmann J."/>
            <person name="Kaster A.K."/>
            <person name="Rohde M."/>
            <person name="Wiegand S."/>
            <person name="Jogler C."/>
        </authorList>
    </citation>
    <scope>NUCLEOTIDE SEQUENCE [LARGE SCALE GENOMIC DNA]</scope>
    <source>
        <strain evidence="1 2">NH11</strain>
    </source>
</reference>
<name>A0A1P8WQQ0_9PLAN</name>
<evidence type="ECO:0000313" key="2">
    <source>
        <dbReference type="Proteomes" id="UP000187735"/>
    </source>
</evidence>
<evidence type="ECO:0000313" key="1">
    <source>
        <dbReference type="EMBL" id="APZ96374.1"/>
    </source>
</evidence>
<keyword evidence="2" id="KW-1185">Reference proteome</keyword>
<protein>
    <submittedName>
        <fullName evidence="1">Uncharacterized protein</fullName>
    </submittedName>
</protein>
<sequence length="63" mass="7109">MLTPEPDEPYRFRRLRNHAPGAIWAVLDSANLPPIQEALMCGERERALQLLSDHARSLGSLLD</sequence>
<organism evidence="1 2">
    <name type="scientific">Fuerstiella marisgermanici</name>
    <dbReference type="NCBI Taxonomy" id="1891926"/>
    <lineage>
        <taxon>Bacteria</taxon>
        <taxon>Pseudomonadati</taxon>
        <taxon>Planctomycetota</taxon>
        <taxon>Planctomycetia</taxon>
        <taxon>Planctomycetales</taxon>
        <taxon>Planctomycetaceae</taxon>
        <taxon>Fuerstiella</taxon>
    </lineage>
</organism>
<proteinExistence type="predicted"/>
<gene>
    <name evidence="1" type="ORF">Fuma_06043</name>
</gene>
<accession>A0A1P8WQQ0</accession>